<organism evidence="7 8">
    <name type="scientific">Strongyloides papillosus</name>
    <name type="common">Intestinal threadworm</name>
    <dbReference type="NCBI Taxonomy" id="174720"/>
    <lineage>
        <taxon>Eukaryota</taxon>
        <taxon>Metazoa</taxon>
        <taxon>Ecdysozoa</taxon>
        <taxon>Nematoda</taxon>
        <taxon>Chromadorea</taxon>
        <taxon>Rhabditida</taxon>
        <taxon>Tylenchina</taxon>
        <taxon>Panagrolaimomorpha</taxon>
        <taxon>Strongyloidoidea</taxon>
        <taxon>Strongyloididae</taxon>
        <taxon>Strongyloides</taxon>
    </lineage>
</organism>
<evidence type="ECO:0000256" key="1">
    <source>
        <dbReference type="ARBA" id="ARBA00022741"/>
    </source>
</evidence>
<comment type="similarity">
    <text evidence="4">Belongs to the DEAD box helicase family.</text>
</comment>
<dbReference type="GO" id="GO:0003724">
    <property type="term" value="F:RNA helicase activity"/>
    <property type="evidence" value="ECO:0007669"/>
    <property type="project" value="UniProtKB-EC"/>
</dbReference>
<evidence type="ECO:0000256" key="4">
    <source>
        <dbReference type="RuleBase" id="RU365068"/>
    </source>
</evidence>
<comment type="function">
    <text evidence="4">RNA helicase.</text>
</comment>
<dbReference type="InterPro" id="IPR027417">
    <property type="entry name" value="P-loop_NTPase"/>
</dbReference>
<dbReference type="EC" id="3.6.4.13" evidence="4"/>
<dbReference type="InterPro" id="IPR014001">
    <property type="entry name" value="Helicase_ATP-bd"/>
</dbReference>
<dbReference type="GO" id="GO:0005524">
    <property type="term" value="F:ATP binding"/>
    <property type="evidence" value="ECO:0007669"/>
    <property type="project" value="UniProtKB-UniRule"/>
</dbReference>
<evidence type="ECO:0000256" key="2">
    <source>
        <dbReference type="ARBA" id="ARBA00022801"/>
    </source>
</evidence>
<comment type="domain">
    <text evidence="4">The Q motif is unique to and characteristic of the DEAD box family of RNA helicases and controls ATP binding and hydrolysis.</text>
</comment>
<dbReference type="SUPFAM" id="SSF52540">
    <property type="entry name" value="P-loop containing nucleoside triphosphate hydrolases"/>
    <property type="match status" value="1"/>
</dbReference>
<keyword evidence="3 4" id="KW-0067">ATP-binding</keyword>
<dbReference type="Proteomes" id="UP000046392">
    <property type="component" value="Unplaced"/>
</dbReference>
<evidence type="ECO:0000256" key="5">
    <source>
        <dbReference type="SAM" id="MobiDB-lite"/>
    </source>
</evidence>
<name>A0A0N5CIB5_STREA</name>
<keyword evidence="4" id="KW-0694">RNA-binding</keyword>
<dbReference type="Pfam" id="PF00270">
    <property type="entry name" value="DEAD"/>
    <property type="match status" value="1"/>
</dbReference>
<dbReference type="PROSITE" id="PS51192">
    <property type="entry name" value="HELICASE_ATP_BIND_1"/>
    <property type="match status" value="1"/>
</dbReference>
<keyword evidence="1 4" id="KW-0547">Nucleotide-binding</keyword>
<dbReference type="GO" id="GO:0016787">
    <property type="term" value="F:hydrolase activity"/>
    <property type="evidence" value="ECO:0007669"/>
    <property type="project" value="UniProtKB-KW"/>
</dbReference>
<feature type="domain" description="Helicase ATP-binding" evidence="6">
    <location>
        <begin position="183"/>
        <end position="308"/>
    </location>
</feature>
<evidence type="ECO:0000256" key="3">
    <source>
        <dbReference type="ARBA" id="ARBA00022840"/>
    </source>
</evidence>
<dbReference type="STRING" id="174720.A0A0N5CIB5"/>
<keyword evidence="4" id="KW-0347">Helicase</keyword>
<dbReference type="InterPro" id="IPR011545">
    <property type="entry name" value="DEAD/DEAH_box_helicase_dom"/>
</dbReference>
<proteinExistence type="inferred from homology"/>
<comment type="catalytic activity">
    <reaction evidence="4">
        <text>ATP + H2O = ADP + phosphate + H(+)</text>
        <dbReference type="Rhea" id="RHEA:13065"/>
        <dbReference type="ChEBI" id="CHEBI:15377"/>
        <dbReference type="ChEBI" id="CHEBI:15378"/>
        <dbReference type="ChEBI" id="CHEBI:30616"/>
        <dbReference type="ChEBI" id="CHEBI:43474"/>
        <dbReference type="ChEBI" id="CHEBI:456216"/>
        <dbReference type="EC" id="3.6.4.13"/>
    </reaction>
</comment>
<dbReference type="WBParaSite" id="SPAL_0001756900.1">
    <property type="protein sequence ID" value="SPAL_0001756900.1"/>
    <property type="gene ID" value="SPAL_0001756900"/>
</dbReference>
<evidence type="ECO:0000313" key="8">
    <source>
        <dbReference type="WBParaSite" id="SPAL_0001756900.1"/>
    </source>
</evidence>
<keyword evidence="7" id="KW-1185">Reference proteome</keyword>
<evidence type="ECO:0000259" key="6">
    <source>
        <dbReference type="PROSITE" id="PS51192"/>
    </source>
</evidence>
<dbReference type="AlphaFoldDB" id="A0A0N5CIB5"/>
<protein>
    <recommendedName>
        <fullName evidence="4">ATP-dependent RNA helicase</fullName>
        <ecNumber evidence="4">3.6.4.13</ecNumber>
    </recommendedName>
</protein>
<dbReference type="Gene3D" id="3.40.50.300">
    <property type="entry name" value="P-loop containing nucleotide triphosphate hydrolases"/>
    <property type="match status" value="1"/>
</dbReference>
<evidence type="ECO:0000313" key="7">
    <source>
        <dbReference type="Proteomes" id="UP000046392"/>
    </source>
</evidence>
<feature type="region of interest" description="Disordered" evidence="5">
    <location>
        <begin position="61"/>
        <end position="93"/>
    </location>
</feature>
<sequence>MGAKKSEDTPPPTTVEDAEGGNKNYIHSFPSNQRAPGGNIFQRPMGTGIVRGNVNKVSFNVRQPPTLAPNNTMHRTGYRTSPQPSSNAKQNTMRSLERMPNNTSDENYNPIDRPCDAIFEEDRENAGCYNRLDEIDNEIIVTGAVDVPKCYETWRDANFHPTLHNAIMKSGYTKPKRTQAFAILIIADGFDLICQSEAASGKTGAYLLPIIDEMLKSEWKSKNKPKTPYVMIIALTRELVIQISEYGRKLCEGTKLCCTMLYGQKTKDFFKANLDSGCDILIATRGRLTEFLSEEKCTPQQTPLYSFR</sequence>
<dbReference type="GO" id="GO:0003723">
    <property type="term" value="F:RNA binding"/>
    <property type="evidence" value="ECO:0007669"/>
    <property type="project" value="UniProtKB-UniRule"/>
</dbReference>
<reference evidence="8" key="1">
    <citation type="submission" date="2017-02" db="UniProtKB">
        <authorList>
            <consortium name="WormBaseParasite"/>
        </authorList>
    </citation>
    <scope>IDENTIFICATION</scope>
</reference>
<feature type="region of interest" description="Disordered" evidence="5">
    <location>
        <begin position="1"/>
        <end position="37"/>
    </location>
</feature>
<keyword evidence="2 4" id="KW-0378">Hydrolase</keyword>
<dbReference type="PANTHER" id="PTHR24031">
    <property type="entry name" value="RNA HELICASE"/>
    <property type="match status" value="1"/>
</dbReference>
<accession>A0A0N5CIB5</accession>